<evidence type="ECO:0000313" key="2">
    <source>
        <dbReference type="EMBL" id="KKS79247.1"/>
    </source>
</evidence>
<protein>
    <recommendedName>
        <fullName evidence="4">Integral membrane protein</fullName>
    </recommendedName>
</protein>
<reference evidence="2 3" key="1">
    <citation type="journal article" date="2015" name="Nature">
        <title>rRNA introns, odd ribosomes, and small enigmatic genomes across a large radiation of phyla.</title>
        <authorList>
            <person name="Brown C.T."/>
            <person name="Hug L.A."/>
            <person name="Thomas B.C."/>
            <person name="Sharon I."/>
            <person name="Castelle C.J."/>
            <person name="Singh A."/>
            <person name="Wilkins M.J."/>
            <person name="Williams K.H."/>
            <person name="Banfield J.F."/>
        </authorList>
    </citation>
    <scope>NUCLEOTIDE SEQUENCE [LARGE SCALE GENOMIC DNA]</scope>
</reference>
<feature type="transmembrane region" description="Helical" evidence="1">
    <location>
        <begin position="34"/>
        <end position="57"/>
    </location>
</feature>
<keyword evidence="1" id="KW-0812">Transmembrane</keyword>
<sequence length="115" mass="12268">MIFTGIFGTIDSPAAFGGYQTLEILGLTAFLTNLINLLIIIAGLFTLANFISAGYLYMSSNGEPQKLMAAGNKMLQSVIGLLVIAAAFIIAGLIGWIFFNNALFLFMPVLSKISP</sequence>
<proteinExistence type="predicted"/>
<evidence type="ECO:0000256" key="1">
    <source>
        <dbReference type="SAM" id="Phobius"/>
    </source>
</evidence>
<accession>A0A0G1C0Z3</accession>
<dbReference type="Proteomes" id="UP000034213">
    <property type="component" value="Unassembled WGS sequence"/>
</dbReference>
<dbReference type="STRING" id="1618369.UV54_C0038G0004"/>
<dbReference type="InterPro" id="IPR043993">
    <property type="entry name" value="T4SS_pilin"/>
</dbReference>
<dbReference type="AlphaFoldDB" id="A0A0G1C0Z3"/>
<gene>
    <name evidence="2" type="ORF">UV54_C0038G0004</name>
</gene>
<organism evidence="2 3">
    <name type="scientific">Candidatus Beckwithbacteria bacterium GW2011_GWA2_43_10</name>
    <dbReference type="NCBI Taxonomy" id="1618369"/>
    <lineage>
        <taxon>Bacteria</taxon>
        <taxon>Candidatus Beckwithiibacteriota</taxon>
    </lineage>
</organism>
<comment type="caution">
    <text evidence="2">The sequence shown here is derived from an EMBL/GenBank/DDBJ whole genome shotgun (WGS) entry which is preliminary data.</text>
</comment>
<feature type="transmembrane region" description="Helical" evidence="1">
    <location>
        <begin position="78"/>
        <end position="99"/>
    </location>
</feature>
<keyword evidence="1" id="KW-1133">Transmembrane helix</keyword>
<evidence type="ECO:0008006" key="4">
    <source>
        <dbReference type="Google" id="ProtNLM"/>
    </source>
</evidence>
<keyword evidence="1" id="KW-0472">Membrane</keyword>
<dbReference type="Pfam" id="PF18895">
    <property type="entry name" value="T4SS_pilin"/>
    <property type="match status" value="1"/>
</dbReference>
<dbReference type="EMBL" id="LCEW01000038">
    <property type="protein sequence ID" value="KKS79247.1"/>
    <property type="molecule type" value="Genomic_DNA"/>
</dbReference>
<name>A0A0G1C0Z3_9BACT</name>
<evidence type="ECO:0000313" key="3">
    <source>
        <dbReference type="Proteomes" id="UP000034213"/>
    </source>
</evidence>